<keyword evidence="2" id="KW-1185">Reference proteome</keyword>
<name>A0AAV2FSV9_9ROSI</name>
<organism evidence="1 2">
    <name type="scientific">Linum trigynum</name>
    <dbReference type="NCBI Taxonomy" id="586398"/>
    <lineage>
        <taxon>Eukaryota</taxon>
        <taxon>Viridiplantae</taxon>
        <taxon>Streptophyta</taxon>
        <taxon>Embryophyta</taxon>
        <taxon>Tracheophyta</taxon>
        <taxon>Spermatophyta</taxon>
        <taxon>Magnoliopsida</taxon>
        <taxon>eudicotyledons</taxon>
        <taxon>Gunneridae</taxon>
        <taxon>Pentapetalae</taxon>
        <taxon>rosids</taxon>
        <taxon>fabids</taxon>
        <taxon>Malpighiales</taxon>
        <taxon>Linaceae</taxon>
        <taxon>Linum</taxon>
    </lineage>
</organism>
<evidence type="ECO:0000313" key="1">
    <source>
        <dbReference type="EMBL" id="CAL1401426.1"/>
    </source>
</evidence>
<sequence>MSANLESFKFLLTEQRGKATAPDLAQIERKGCFRSRRTTFLFCLPLPLLVASPPSPLRPCRPPTNRLPQLHRPAEIQICRLHFL</sequence>
<dbReference type="AlphaFoldDB" id="A0AAV2FSV9"/>
<accession>A0AAV2FSV9</accession>
<proteinExistence type="predicted"/>
<evidence type="ECO:0000313" key="2">
    <source>
        <dbReference type="Proteomes" id="UP001497516"/>
    </source>
</evidence>
<dbReference type="EMBL" id="OZ034820">
    <property type="protein sequence ID" value="CAL1401426.1"/>
    <property type="molecule type" value="Genomic_DNA"/>
</dbReference>
<dbReference type="Proteomes" id="UP001497516">
    <property type="component" value="Chromosome 7"/>
</dbReference>
<protein>
    <submittedName>
        <fullName evidence="1">Uncharacterized protein</fullName>
    </submittedName>
</protein>
<gene>
    <name evidence="1" type="ORF">LTRI10_LOCUS41482</name>
</gene>
<reference evidence="1 2" key="1">
    <citation type="submission" date="2024-04" db="EMBL/GenBank/DDBJ databases">
        <authorList>
            <person name="Fracassetti M."/>
        </authorList>
    </citation>
    <scope>NUCLEOTIDE SEQUENCE [LARGE SCALE GENOMIC DNA]</scope>
</reference>